<evidence type="ECO:0000313" key="2">
    <source>
        <dbReference type="EMBL" id="KIY49142.1"/>
    </source>
</evidence>
<proteinExistence type="predicted"/>
<dbReference type="InterPro" id="IPR002877">
    <property type="entry name" value="RNA_MeTrfase_FtsJ_dom"/>
</dbReference>
<dbReference type="Pfam" id="PF01728">
    <property type="entry name" value="FtsJ"/>
    <property type="match status" value="1"/>
</dbReference>
<dbReference type="Proteomes" id="UP000054144">
    <property type="component" value="Unassembled WGS sequence"/>
</dbReference>
<dbReference type="InterPro" id="IPR029063">
    <property type="entry name" value="SAM-dependent_MTases_sf"/>
</dbReference>
<keyword evidence="3" id="KW-1185">Reference proteome</keyword>
<evidence type="ECO:0000259" key="1">
    <source>
        <dbReference type="Pfam" id="PF01728"/>
    </source>
</evidence>
<dbReference type="OrthoDB" id="417125at2759"/>
<name>A0A0D7ADS9_9AGAR</name>
<dbReference type="SUPFAM" id="SSF53335">
    <property type="entry name" value="S-adenosyl-L-methionine-dependent methyltransferases"/>
    <property type="match status" value="1"/>
</dbReference>
<dbReference type="GO" id="GO:0032259">
    <property type="term" value="P:methylation"/>
    <property type="evidence" value="ECO:0007669"/>
    <property type="project" value="InterPro"/>
</dbReference>
<protein>
    <recommendedName>
        <fullName evidence="1">Ribosomal RNA methyltransferase FtsJ domain-containing protein</fullName>
    </recommendedName>
</protein>
<dbReference type="AlphaFoldDB" id="A0A0D7ADS9"/>
<dbReference type="GO" id="GO:0008168">
    <property type="term" value="F:methyltransferase activity"/>
    <property type="evidence" value="ECO:0007669"/>
    <property type="project" value="InterPro"/>
</dbReference>
<dbReference type="EMBL" id="KN881726">
    <property type="protein sequence ID" value="KIY49142.1"/>
    <property type="molecule type" value="Genomic_DNA"/>
</dbReference>
<organism evidence="2 3">
    <name type="scientific">Fistulina hepatica ATCC 64428</name>
    <dbReference type="NCBI Taxonomy" id="1128425"/>
    <lineage>
        <taxon>Eukaryota</taxon>
        <taxon>Fungi</taxon>
        <taxon>Dikarya</taxon>
        <taxon>Basidiomycota</taxon>
        <taxon>Agaricomycotina</taxon>
        <taxon>Agaricomycetes</taxon>
        <taxon>Agaricomycetidae</taxon>
        <taxon>Agaricales</taxon>
        <taxon>Fistulinaceae</taxon>
        <taxon>Fistulina</taxon>
    </lineage>
</organism>
<accession>A0A0D7ADS9</accession>
<dbReference type="Gene3D" id="3.40.50.12760">
    <property type="match status" value="1"/>
</dbReference>
<feature type="domain" description="Ribosomal RNA methyltransferase FtsJ" evidence="1">
    <location>
        <begin position="98"/>
        <end position="268"/>
    </location>
</feature>
<evidence type="ECO:0000313" key="3">
    <source>
        <dbReference type="Proteomes" id="UP000054144"/>
    </source>
</evidence>
<sequence length="346" mass="39293">MALRINEHDSDIESKFQRYLISRGASSLERLNVIRDKVSITPTFDRIFQSTKKQIATESTHVTDRLKDMFHRKKVVMDELDAHTRRIFVKGLISPSGPFCFLDLGCLPGGFALSIKLKNRSATGMGISLSPDCGGNPSLLYTSPRFSLCYANVNDVPDELTNRNCQLPYDRRAYDLVIADVQFLDINMIQSDGGRDQKTIHQRRLVLSQLAIALSAVCSGGTLLVKLSHAEDVVTAQLLHMLDSLSVSFTTYKPRAIYQHRAPFYAIAQGIKDDVRQKFLPHLHSLRCQLLEKRDRPLHHTDLDFAITYDELLEEHNLTKYLAWATPVWEAQAKALEAKLIRWRAN</sequence>
<gene>
    <name evidence="2" type="ORF">FISHEDRAFT_58486</name>
</gene>
<reference evidence="2 3" key="1">
    <citation type="journal article" date="2015" name="Fungal Genet. Biol.">
        <title>Evolution of novel wood decay mechanisms in Agaricales revealed by the genome sequences of Fistulina hepatica and Cylindrobasidium torrendii.</title>
        <authorList>
            <person name="Floudas D."/>
            <person name="Held B.W."/>
            <person name="Riley R."/>
            <person name="Nagy L.G."/>
            <person name="Koehler G."/>
            <person name="Ransdell A.S."/>
            <person name="Younus H."/>
            <person name="Chow J."/>
            <person name="Chiniquy J."/>
            <person name="Lipzen A."/>
            <person name="Tritt A."/>
            <person name="Sun H."/>
            <person name="Haridas S."/>
            <person name="LaButti K."/>
            <person name="Ohm R.A."/>
            <person name="Kues U."/>
            <person name="Blanchette R.A."/>
            <person name="Grigoriev I.V."/>
            <person name="Minto R.E."/>
            <person name="Hibbett D.S."/>
        </authorList>
    </citation>
    <scope>NUCLEOTIDE SEQUENCE [LARGE SCALE GENOMIC DNA]</scope>
    <source>
        <strain evidence="2 3">ATCC 64428</strain>
    </source>
</reference>